<feature type="compositionally biased region" description="Polar residues" evidence="1">
    <location>
        <begin position="128"/>
        <end position="145"/>
    </location>
</feature>
<evidence type="ECO:0000313" key="3">
    <source>
        <dbReference type="EMBL" id="SNY64060.1"/>
    </source>
</evidence>
<sequence length="552" mass="55303">MHKFPLHRTARLLLLIALAMAAYAVLTLLDHAAQADDSTASTQHLATDAKNPGHIVQTAKARTNPPPRSATPKVAVPKTLSPAKAVARKTTISKATNRKSSLEPKGGTPLVRPTGEHTSPDPKPASSARKQSGQKISKARATSTAADPKTLTRRDAVTNKTPASVRTATTGKTPAGGKTATAGKTAASETPAPNRPGRASSAESSTLVRQASAALPSPPADPVSRPLGRLTRTELPNADATPPSALTDALHRDATDLITRAEPLGQVETTSPTLTDLLNPDVTSRPALAGPLHSRATALPLAVLPSNVATLPVLAELTAPDATISPALTGPLTSNAITLPALTGLLGSDRATLPNLTGLLGSDRAALPSLTGLFGSEAGLPGAAETGVDAAARLKLTVAGDEPGRLLSLPGATVTHASSAAGAAIASALPRMPDISAYGGRGSAQVGLGSDEVGQGPADVPCDLGDRWPGRNGNGGSRLGRVSGVPTAPSGPGQPGDHVGGGASLRDSGGGASFPIGTVPSSWWLNDSAAGFSVAASVSCSGRTTKYCGPPS</sequence>
<organism evidence="3 4">
    <name type="scientific">Paractinoplanes atraurantiacus</name>
    <dbReference type="NCBI Taxonomy" id="1036182"/>
    <lineage>
        <taxon>Bacteria</taxon>
        <taxon>Bacillati</taxon>
        <taxon>Actinomycetota</taxon>
        <taxon>Actinomycetes</taxon>
        <taxon>Micromonosporales</taxon>
        <taxon>Micromonosporaceae</taxon>
        <taxon>Paractinoplanes</taxon>
    </lineage>
</organism>
<reference evidence="3 4" key="1">
    <citation type="submission" date="2017-09" db="EMBL/GenBank/DDBJ databases">
        <authorList>
            <person name="Ehlers B."/>
            <person name="Leendertz F.H."/>
        </authorList>
    </citation>
    <scope>NUCLEOTIDE SEQUENCE [LARGE SCALE GENOMIC DNA]</scope>
    <source>
        <strain evidence="3 4">CGMCC 4.6857</strain>
    </source>
</reference>
<dbReference type="EMBL" id="OBDY01000026">
    <property type="protein sequence ID" value="SNY64060.1"/>
    <property type="molecule type" value="Genomic_DNA"/>
</dbReference>
<gene>
    <name evidence="3" type="ORF">SAMN05421748_12631</name>
</gene>
<dbReference type="AlphaFoldDB" id="A0A285JUQ6"/>
<feature type="signal peptide" evidence="2">
    <location>
        <begin position="1"/>
        <end position="24"/>
    </location>
</feature>
<feature type="compositionally biased region" description="Low complexity" evidence="1">
    <location>
        <begin position="167"/>
        <end position="187"/>
    </location>
</feature>
<evidence type="ECO:0000256" key="2">
    <source>
        <dbReference type="SAM" id="SignalP"/>
    </source>
</evidence>
<name>A0A285JUQ6_9ACTN</name>
<feature type="region of interest" description="Disordered" evidence="1">
    <location>
        <begin position="59"/>
        <end position="228"/>
    </location>
</feature>
<feature type="chain" id="PRO_5039376797" evidence="2">
    <location>
        <begin position="25"/>
        <end position="552"/>
    </location>
</feature>
<keyword evidence="2" id="KW-0732">Signal</keyword>
<proteinExistence type="predicted"/>
<keyword evidence="4" id="KW-1185">Reference proteome</keyword>
<feature type="compositionally biased region" description="Polar residues" evidence="1">
    <location>
        <begin position="90"/>
        <end position="99"/>
    </location>
</feature>
<accession>A0A285JUQ6</accession>
<dbReference type="Proteomes" id="UP000219612">
    <property type="component" value="Unassembled WGS sequence"/>
</dbReference>
<evidence type="ECO:0000256" key="1">
    <source>
        <dbReference type="SAM" id="MobiDB-lite"/>
    </source>
</evidence>
<protein>
    <submittedName>
        <fullName evidence="3">Uncharacterized protein</fullName>
    </submittedName>
</protein>
<feature type="compositionally biased region" description="Gly residues" evidence="1">
    <location>
        <begin position="498"/>
        <end position="509"/>
    </location>
</feature>
<evidence type="ECO:0000313" key="4">
    <source>
        <dbReference type="Proteomes" id="UP000219612"/>
    </source>
</evidence>
<feature type="region of interest" description="Disordered" evidence="1">
    <location>
        <begin position="446"/>
        <end position="509"/>
    </location>
</feature>